<keyword evidence="1" id="KW-0472">Membrane</keyword>
<gene>
    <name evidence="3" type="ORF">SEPMUDRAFT_66729</name>
</gene>
<dbReference type="AlphaFoldDB" id="N1QER4"/>
<keyword evidence="1" id="KW-0812">Transmembrane</keyword>
<evidence type="ECO:0000259" key="2">
    <source>
        <dbReference type="Pfam" id="PF00501"/>
    </source>
</evidence>
<dbReference type="Proteomes" id="UP000016931">
    <property type="component" value="Unassembled WGS sequence"/>
</dbReference>
<dbReference type="InterPro" id="IPR000873">
    <property type="entry name" value="AMP-dep_synth/lig_dom"/>
</dbReference>
<name>N1QER4_SPHMS</name>
<dbReference type="GO" id="GO:0005783">
    <property type="term" value="C:endoplasmic reticulum"/>
    <property type="evidence" value="ECO:0007669"/>
    <property type="project" value="TreeGrafter"/>
</dbReference>
<dbReference type="OMA" id="ADWNIYT"/>
<evidence type="ECO:0000313" key="4">
    <source>
        <dbReference type="Proteomes" id="UP000016931"/>
    </source>
</evidence>
<evidence type="ECO:0000313" key="3">
    <source>
        <dbReference type="EMBL" id="EMF11623.1"/>
    </source>
</evidence>
<sequence>MANALESLDAAIANLLADWSILTTLLALVIAAFLAYPIVFPDEPDTHPLLLARQATASAVRNKGESAVYRSPEVPHGYPLKTGLNVKDAGAPRWAAGRDGDVRDIWREVQRGGSAGPDGGKEVPKGLVMTVLGQEEVVEHDIDQLSRDMAIMGKHFKDAGVKKVAIYLPNSVEYLQTIFAAAFFGITPVLLPYNLPHAKVYELLTATGADALVSAAGTVPLQDLTKSCTQLRLVTWVVEKTSKHMDWNGVPDHAQDHLQISVWHNVISEHQSSASPDLPSNEAGEKLADFIFVWQPTDPNLKPDIVTLSQSNIVAATAALISAVPLRQRLTSADLVLPADSFGHSYVLCQTFAALYTHASLAISSVAAPGVDLTLVQKAIAPTVIIASAESLAKLHHQHLGTVSSGLQKFGKYTQDQTIAAGRLPTDGLLFKFLAPPSNGSAQPGKLRLIFTSDRWSAGSPPLTSTMLSDLRIFTRSRICYALTVPHVAGAVAQTNVFDYRRVDGSSHGHFGVPLSCVEVKLLNRENDQMVSGNEPMGKLKVIGPAVASGKKCQVDLEVKAKIREDGTLVYA</sequence>
<dbReference type="Gene3D" id="3.40.50.12780">
    <property type="entry name" value="N-terminal domain of ligase-like"/>
    <property type="match status" value="1"/>
</dbReference>
<dbReference type="eggNOG" id="ENOG502QWA5">
    <property type="taxonomic scope" value="Eukaryota"/>
</dbReference>
<dbReference type="GO" id="GO:0004467">
    <property type="term" value="F:long-chain fatty acid-CoA ligase activity"/>
    <property type="evidence" value="ECO:0007669"/>
    <property type="project" value="TreeGrafter"/>
</dbReference>
<accession>N1QER4</accession>
<dbReference type="GO" id="GO:0016020">
    <property type="term" value="C:membrane"/>
    <property type="evidence" value="ECO:0007669"/>
    <property type="project" value="TreeGrafter"/>
</dbReference>
<evidence type="ECO:0000256" key="1">
    <source>
        <dbReference type="SAM" id="Phobius"/>
    </source>
</evidence>
<dbReference type="InterPro" id="IPR042099">
    <property type="entry name" value="ANL_N_sf"/>
</dbReference>
<dbReference type="SUPFAM" id="SSF56801">
    <property type="entry name" value="Acetyl-CoA synthetase-like"/>
    <property type="match status" value="1"/>
</dbReference>
<dbReference type="Pfam" id="PF00501">
    <property type="entry name" value="AMP-binding"/>
    <property type="match status" value="2"/>
</dbReference>
<feature type="domain" description="AMP-dependent synthetase/ligase" evidence="2">
    <location>
        <begin position="144"/>
        <end position="253"/>
    </location>
</feature>
<dbReference type="GeneID" id="27906897"/>
<keyword evidence="4" id="KW-1185">Reference proteome</keyword>
<organism evidence="3 4">
    <name type="scientific">Sphaerulina musiva (strain SO2202)</name>
    <name type="common">Poplar stem canker fungus</name>
    <name type="synonym">Septoria musiva</name>
    <dbReference type="NCBI Taxonomy" id="692275"/>
    <lineage>
        <taxon>Eukaryota</taxon>
        <taxon>Fungi</taxon>
        <taxon>Dikarya</taxon>
        <taxon>Ascomycota</taxon>
        <taxon>Pezizomycotina</taxon>
        <taxon>Dothideomycetes</taxon>
        <taxon>Dothideomycetidae</taxon>
        <taxon>Mycosphaerellales</taxon>
        <taxon>Mycosphaerellaceae</taxon>
        <taxon>Sphaerulina</taxon>
    </lineage>
</organism>
<proteinExistence type="predicted"/>
<dbReference type="STRING" id="692275.N1QER4"/>
<dbReference type="OrthoDB" id="4138492at2759"/>
<feature type="domain" description="AMP-dependent synthetase/ligase" evidence="2">
    <location>
        <begin position="305"/>
        <end position="550"/>
    </location>
</feature>
<protein>
    <recommendedName>
        <fullName evidence="2">AMP-dependent synthetase/ligase domain-containing protein</fullName>
    </recommendedName>
</protein>
<dbReference type="RefSeq" id="XP_016759744.1">
    <property type="nucleotide sequence ID" value="XM_016909760.1"/>
</dbReference>
<dbReference type="HOGENOM" id="CLU_022749_0_0_1"/>
<reference evidence="3 4" key="1">
    <citation type="journal article" date="2012" name="PLoS Pathog.">
        <title>Diverse lifestyles and strategies of plant pathogenesis encoded in the genomes of eighteen Dothideomycetes fungi.</title>
        <authorList>
            <person name="Ohm R.A."/>
            <person name="Feau N."/>
            <person name="Henrissat B."/>
            <person name="Schoch C.L."/>
            <person name="Horwitz B.A."/>
            <person name="Barry K.W."/>
            <person name="Condon B.J."/>
            <person name="Copeland A.C."/>
            <person name="Dhillon B."/>
            <person name="Glaser F."/>
            <person name="Hesse C.N."/>
            <person name="Kosti I."/>
            <person name="LaButti K."/>
            <person name="Lindquist E.A."/>
            <person name="Lucas S."/>
            <person name="Salamov A.A."/>
            <person name="Bradshaw R.E."/>
            <person name="Ciuffetti L."/>
            <person name="Hamelin R.C."/>
            <person name="Kema G.H.J."/>
            <person name="Lawrence C."/>
            <person name="Scott J.A."/>
            <person name="Spatafora J.W."/>
            <person name="Turgeon B.G."/>
            <person name="de Wit P.J.G.M."/>
            <person name="Zhong S."/>
            <person name="Goodwin S.B."/>
            <person name="Grigoriev I.V."/>
        </authorList>
    </citation>
    <scope>NUCLEOTIDE SEQUENCE [LARGE SCALE GENOMIC DNA]</scope>
    <source>
        <strain evidence="3 4">SO2202</strain>
    </source>
</reference>
<dbReference type="PANTHER" id="PTHR43272:SF11">
    <property type="entry name" value="AMP-DEPENDENT SYNTHETASE_LIGASE DOMAIN-CONTAINING PROTEIN"/>
    <property type="match status" value="1"/>
</dbReference>
<keyword evidence="1" id="KW-1133">Transmembrane helix</keyword>
<dbReference type="PANTHER" id="PTHR43272">
    <property type="entry name" value="LONG-CHAIN-FATTY-ACID--COA LIGASE"/>
    <property type="match status" value="1"/>
</dbReference>
<dbReference type="EMBL" id="KB456265">
    <property type="protein sequence ID" value="EMF11623.1"/>
    <property type="molecule type" value="Genomic_DNA"/>
</dbReference>
<feature type="transmembrane region" description="Helical" evidence="1">
    <location>
        <begin position="12"/>
        <end position="36"/>
    </location>
</feature>